<accession>A0ABW5N1Y8</accession>
<dbReference type="EMBL" id="JBHULX010000001">
    <property type="protein sequence ID" value="MFD2589612.1"/>
    <property type="molecule type" value="Genomic_DNA"/>
</dbReference>
<evidence type="ECO:0000313" key="2">
    <source>
        <dbReference type="EMBL" id="MFD2589612.1"/>
    </source>
</evidence>
<evidence type="ECO:0000259" key="1">
    <source>
        <dbReference type="PROSITE" id="PS51725"/>
    </source>
</evidence>
<dbReference type="EC" id="1.-.-.-" evidence="2"/>
<dbReference type="Pfam" id="PF03992">
    <property type="entry name" value="ABM"/>
    <property type="match status" value="1"/>
</dbReference>
<dbReference type="InterPro" id="IPR011008">
    <property type="entry name" value="Dimeric_a/b-barrel"/>
</dbReference>
<name>A0ABW5N1Y8_9FLAO</name>
<dbReference type="GO" id="GO:0004497">
    <property type="term" value="F:monooxygenase activity"/>
    <property type="evidence" value="ECO:0007669"/>
    <property type="project" value="UniProtKB-KW"/>
</dbReference>
<dbReference type="InterPro" id="IPR007138">
    <property type="entry name" value="ABM_dom"/>
</dbReference>
<sequence>MDILLKEGYFITAEIKIKDLTKTVIARRALSNLQKASLMEAGCSLFSVQQVFNDPSRFILRERFDDEEAFKKHFEYSHTKYYLEQNLTEVVQYFQMDVPVAPISSE</sequence>
<keyword evidence="2" id="KW-0503">Monooxygenase</keyword>
<organism evidence="2 3">
    <name type="scientific">Aquimarina hainanensis</name>
    <dbReference type="NCBI Taxonomy" id="1578017"/>
    <lineage>
        <taxon>Bacteria</taxon>
        <taxon>Pseudomonadati</taxon>
        <taxon>Bacteroidota</taxon>
        <taxon>Flavobacteriia</taxon>
        <taxon>Flavobacteriales</taxon>
        <taxon>Flavobacteriaceae</taxon>
        <taxon>Aquimarina</taxon>
    </lineage>
</organism>
<reference evidence="3" key="1">
    <citation type="journal article" date="2019" name="Int. J. Syst. Evol. Microbiol.">
        <title>The Global Catalogue of Microorganisms (GCM) 10K type strain sequencing project: providing services to taxonomists for standard genome sequencing and annotation.</title>
        <authorList>
            <consortium name="The Broad Institute Genomics Platform"/>
            <consortium name="The Broad Institute Genome Sequencing Center for Infectious Disease"/>
            <person name="Wu L."/>
            <person name="Ma J."/>
        </authorList>
    </citation>
    <scope>NUCLEOTIDE SEQUENCE [LARGE SCALE GENOMIC DNA]</scope>
    <source>
        <strain evidence="3">KCTC 42423</strain>
    </source>
</reference>
<dbReference type="Gene3D" id="3.30.70.100">
    <property type="match status" value="1"/>
</dbReference>
<gene>
    <name evidence="2" type="ORF">ACFSTE_02140</name>
</gene>
<comment type="caution">
    <text evidence="2">The sequence shown here is derived from an EMBL/GenBank/DDBJ whole genome shotgun (WGS) entry which is preliminary data.</text>
</comment>
<feature type="domain" description="ABM" evidence="1">
    <location>
        <begin position="9"/>
        <end position="101"/>
    </location>
</feature>
<evidence type="ECO:0000313" key="3">
    <source>
        <dbReference type="Proteomes" id="UP001597459"/>
    </source>
</evidence>
<proteinExistence type="predicted"/>
<dbReference type="PROSITE" id="PS51725">
    <property type="entry name" value="ABM"/>
    <property type="match status" value="1"/>
</dbReference>
<protein>
    <submittedName>
        <fullName evidence="2">Quinol monooxygenase</fullName>
        <ecNumber evidence="2">1.-.-.-</ecNumber>
    </submittedName>
</protein>
<keyword evidence="2" id="KW-0560">Oxidoreductase</keyword>
<keyword evidence="3" id="KW-1185">Reference proteome</keyword>
<dbReference type="Proteomes" id="UP001597459">
    <property type="component" value="Unassembled WGS sequence"/>
</dbReference>
<dbReference type="RefSeq" id="WP_176027782.1">
    <property type="nucleotide sequence ID" value="NZ_JBHSJV010000001.1"/>
</dbReference>
<dbReference type="SUPFAM" id="SSF54909">
    <property type="entry name" value="Dimeric alpha+beta barrel"/>
    <property type="match status" value="1"/>
</dbReference>